<sequence length="198" mass="22688">MINPRGFKAKHTGSKINWYRLNRSLHRDVGYLCIGLTLVFAISGIAVNHLRDWNPNYSIVRKVNIVPSLIGLNNETAIVDVMMNSFDLNQRIKTNYWPSENELKIFLDDGSNLTADLMSGAIEFEHIEERIIFKNLNRLHLNEAKQAWVIFSDAYALMLIFLATSALFMVKGKHSPRGRKGLLVLIGFLIPLFFIFYS</sequence>
<feature type="transmembrane region" description="Helical" evidence="1">
    <location>
        <begin position="181"/>
        <end position="197"/>
    </location>
</feature>
<dbReference type="Pfam" id="PF16357">
    <property type="entry name" value="PepSY_TM_like_2"/>
    <property type="match status" value="1"/>
</dbReference>
<feature type="transmembrane region" description="Helical" evidence="1">
    <location>
        <begin position="147"/>
        <end position="169"/>
    </location>
</feature>
<dbReference type="AlphaFoldDB" id="A0A9X1ZBZ1"/>
<dbReference type="PANTHER" id="PTHR40115:SF1">
    <property type="entry name" value="INNER MEMBRANE PROTEIN WITH PEPSY TM HELIX"/>
    <property type="match status" value="1"/>
</dbReference>
<keyword evidence="1" id="KW-0812">Transmembrane</keyword>
<dbReference type="RefSeq" id="WP_248949318.1">
    <property type="nucleotide sequence ID" value="NZ_JAKILB010000003.1"/>
</dbReference>
<dbReference type="EMBL" id="JAKILB010000003">
    <property type="protein sequence ID" value="MCL1138237.1"/>
    <property type="molecule type" value="Genomic_DNA"/>
</dbReference>
<keyword evidence="1" id="KW-1133">Transmembrane helix</keyword>
<dbReference type="PANTHER" id="PTHR40115">
    <property type="entry name" value="INNER MEMBRANE PROTEIN WITH PEPSY TM HELIX"/>
    <property type="match status" value="1"/>
</dbReference>
<dbReference type="Proteomes" id="UP001139293">
    <property type="component" value="Unassembled WGS sequence"/>
</dbReference>
<accession>A0A9X1ZBZ1</accession>
<gene>
    <name evidence="2" type="ORF">L2740_06700</name>
</gene>
<evidence type="ECO:0000313" key="2">
    <source>
        <dbReference type="EMBL" id="MCL1138237.1"/>
    </source>
</evidence>
<name>A0A9X1ZBZ1_9GAMM</name>
<evidence type="ECO:0000256" key="1">
    <source>
        <dbReference type="SAM" id="Phobius"/>
    </source>
</evidence>
<evidence type="ECO:0000313" key="3">
    <source>
        <dbReference type="Proteomes" id="UP001139293"/>
    </source>
</evidence>
<feature type="transmembrane region" description="Helical" evidence="1">
    <location>
        <begin position="29"/>
        <end position="47"/>
    </location>
</feature>
<comment type="caution">
    <text evidence="2">The sequence shown here is derived from an EMBL/GenBank/DDBJ whole genome shotgun (WGS) entry which is preliminary data.</text>
</comment>
<reference evidence="2" key="1">
    <citation type="submission" date="2022-01" db="EMBL/GenBank/DDBJ databases">
        <title>Whole genome-based taxonomy of the Shewanellaceae.</title>
        <authorList>
            <person name="Martin-Rodriguez A.J."/>
        </authorList>
    </citation>
    <scope>NUCLEOTIDE SEQUENCE</scope>
    <source>
        <strain evidence="2">KCTC 23973</strain>
    </source>
</reference>
<protein>
    <submittedName>
        <fullName evidence="2">PepSY-associated TM helix domain-containing protein</fullName>
    </submittedName>
</protein>
<keyword evidence="1" id="KW-0472">Membrane</keyword>
<dbReference type="InterPro" id="IPR032307">
    <property type="entry name" value="PepSY_TM-like_2"/>
</dbReference>
<proteinExistence type="predicted"/>
<keyword evidence="3" id="KW-1185">Reference proteome</keyword>
<organism evidence="2 3">
    <name type="scientific">Shewanella pneumatophori</name>
    <dbReference type="NCBI Taxonomy" id="314092"/>
    <lineage>
        <taxon>Bacteria</taxon>
        <taxon>Pseudomonadati</taxon>
        <taxon>Pseudomonadota</taxon>
        <taxon>Gammaproteobacteria</taxon>
        <taxon>Alteromonadales</taxon>
        <taxon>Shewanellaceae</taxon>
        <taxon>Shewanella</taxon>
    </lineage>
</organism>